<accession>A0A0Q3H5T4</accession>
<dbReference type="EMBL" id="CM000884">
    <property type="protein sequence ID" value="KQJ83595.1"/>
    <property type="molecule type" value="Genomic_DNA"/>
</dbReference>
<dbReference type="Gramene" id="KQJ83595">
    <property type="protein sequence ID" value="KQJ83595"/>
    <property type="gene ID" value="BRADI_5g15677v3"/>
</dbReference>
<keyword evidence="3" id="KW-1185">Reference proteome</keyword>
<evidence type="ECO:0000313" key="2">
    <source>
        <dbReference type="EnsemblPlants" id="KQJ83595"/>
    </source>
</evidence>
<dbReference type="AlphaFoldDB" id="A0A0Q3H5T4"/>
<reference evidence="1" key="2">
    <citation type="submission" date="2017-06" db="EMBL/GenBank/DDBJ databases">
        <title>WGS assembly of Brachypodium distachyon.</title>
        <authorList>
            <consortium name="The International Brachypodium Initiative"/>
            <person name="Lucas S."/>
            <person name="Harmon-Smith M."/>
            <person name="Lail K."/>
            <person name="Tice H."/>
            <person name="Grimwood J."/>
            <person name="Bruce D."/>
            <person name="Barry K."/>
            <person name="Shu S."/>
            <person name="Lindquist E."/>
            <person name="Wang M."/>
            <person name="Pitluck S."/>
            <person name="Vogel J.P."/>
            <person name="Garvin D.F."/>
            <person name="Mockler T.C."/>
            <person name="Schmutz J."/>
            <person name="Rokhsar D."/>
            <person name="Bevan M.W."/>
        </authorList>
    </citation>
    <scope>NUCLEOTIDE SEQUENCE</scope>
    <source>
        <strain evidence="1">Bd21</strain>
    </source>
</reference>
<evidence type="ECO:0000313" key="3">
    <source>
        <dbReference type="Proteomes" id="UP000008810"/>
    </source>
</evidence>
<dbReference type="InParanoid" id="A0A0Q3H5T4"/>
<name>A0A0Q3H5T4_BRADI</name>
<gene>
    <name evidence="1" type="ORF">BRADI_5g15677v3</name>
</gene>
<proteinExistence type="predicted"/>
<dbReference type="EnsemblPlants" id="KQJ83596">
    <property type="protein sequence ID" value="KQJ83596"/>
    <property type="gene ID" value="BRADI_5g15677v3"/>
</dbReference>
<dbReference type="Gramene" id="KQJ83596">
    <property type="protein sequence ID" value="KQJ83596"/>
    <property type="gene ID" value="BRADI_5g15677v3"/>
</dbReference>
<protein>
    <submittedName>
        <fullName evidence="1 2">Uncharacterized protein</fullName>
    </submittedName>
</protein>
<evidence type="ECO:0000313" key="1">
    <source>
        <dbReference type="EMBL" id="KQJ83595.1"/>
    </source>
</evidence>
<reference evidence="2" key="3">
    <citation type="submission" date="2018-08" db="UniProtKB">
        <authorList>
            <consortium name="EnsemblPlants"/>
        </authorList>
    </citation>
    <scope>IDENTIFICATION</scope>
    <source>
        <strain evidence="2">cv. Bd21</strain>
    </source>
</reference>
<sequence length="151" mass="16576">MAIYGKFTFSFHLFYRESCQKAPDHLTHLFIPVPLPRPKSQPNPLSVFFASFILPVLLFNQQTILDLAWRGDRRSGRWGDPPGGELLAVVRWWSASNGGGGGGLTGGGRDRCPALGSLVSPRRRGEVPAEVSKLYGDAAHPLGHVLHHLQL</sequence>
<reference evidence="1 2" key="1">
    <citation type="journal article" date="2010" name="Nature">
        <title>Genome sequencing and analysis of the model grass Brachypodium distachyon.</title>
        <authorList>
            <consortium name="International Brachypodium Initiative"/>
        </authorList>
    </citation>
    <scope>NUCLEOTIDE SEQUENCE [LARGE SCALE GENOMIC DNA]</scope>
    <source>
        <strain evidence="1 2">Bd21</strain>
    </source>
</reference>
<dbReference type="EMBL" id="CM000884">
    <property type="protein sequence ID" value="KQJ83596.1"/>
    <property type="molecule type" value="Genomic_DNA"/>
</dbReference>
<organism evidence="1">
    <name type="scientific">Brachypodium distachyon</name>
    <name type="common">Purple false brome</name>
    <name type="synonym">Trachynia distachya</name>
    <dbReference type="NCBI Taxonomy" id="15368"/>
    <lineage>
        <taxon>Eukaryota</taxon>
        <taxon>Viridiplantae</taxon>
        <taxon>Streptophyta</taxon>
        <taxon>Embryophyta</taxon>
        <taxon>Tracheophyta</taxon>
        <taxon>Spermatophyta</taxon>
        <taxon>Magnoliopsida</taxon>
        <taxon>Liliopsida</taxon>
        <taxon>Poales</taxon>
        <taxon>Poaceae</taxon>
        <taxon>BOP clade</taxon>
        <taxon>Pooideae</taxon>
        <taxon>Stipodae</taxon>
        <taxon>Brachypodieae</taxon>
        <taxon>Brachypodium</taxon>
    </lineage>
</organism>
<dbReference type="EnsemblPlants" id="KQJ83595">
    <property type="protein sequence ID" value="KQJ83595"/>
    <property type="gene ID" value="BRADI_5g15677v3"/>
</dbReference>
<dbReference type="Proteomes" id="UP000008810">
    <property type="component" value="Chromosome 5"/>
</dbReference>